<dbReference type="Proteomes" id="UP001617669">
    <property type="component" value="Unassembled WGS sequence"/>
</dbReference>
<dbReference type="EMBL" id="JBIWXY010000003">
    <property type="protein sequence ID" value="MFJ5447178.1"/>
    <property type="molecule type" value="Genomic_DNA"/>
</dbReference>
<evidence type="ECO:0000259" key="3">
    <source>
        <dbReference type="Pfam" id="PF02230"/>
    </source>
</evidence>
<evidence type="ECO:0000256" key="1">
    <source>
        <dbReference type="ARBA" id="ARBA00006499"/>
    </source>
</evidence>
<keyword evidence="2 4" id="KW-0378">Hydrolase</keyword>
<comment type="caution">
    <text evidence="4">The sequence shown here is derived from an EMBL/GenBank/DDBJ whole genome shotgun (WGS) entry which is preliminary data.</text>
</comment>
<dbReference type="Pfam" id="PF02230">
    <property type="entry name" value="Abhydrolase_2"/>
    <property type="match status" value="1"/>
</dbReference>
<feature type="domain" description="Phospholipase/carboxylesterase/thioesterase" evidence="3">
    <location>
        <begin position="10"/>
        <end position="214"/>
    </location>
</feature>
<protein>
    <submittedName>
        <fullName evidence="4">Alpha/beta hydrolase</fullName>
    </submittedName>
</protein>
<evidence type="ECO:0000313" key="5">
    <source>
        <dbReference type="Proteomes" id="UP001617669"/>
    </source>
</evidence>
<dbReference type="InterPro" id="IPR029058">
    <property type="entry name" value="AB_hydrolase_fold"/>
</dbReference>
<dbReference type="Gene3D" id="3.40.50.1820">
    <property type="entry name" value="alpha/beta hydrolase"/>
    <property type="match status" value="1"/>
</dbReference>
<evidence type="ECO:0000256" key="2">
    <source>
        <dbReference type="ARBA" id="ARBA00022801"/>
    </source>
</evidence>
<organism evidence="4 5">
    <name type="scientific">Methylobacillus methanolivorans</name>
    <dbReference type="NCBI Taxonomy" id="1848927"/>
    <lineage>
        <taxon>Bacteria</taxon>
        <taxon>Pseudomonadati</taxon>
        <taxon>Pseudomonadota</taxon>
        <taxon>Betaproteobacteria</taxon>
        <taxon>Nitrosomonadales</taxon>
        <taxon>Methylophilaceae</taxon>
        <taxon>Methylobacillus</taxon>
    </lineage>
</organism>
<reference evidence="4 5" key="1">
    <citation type="submission" date="2024-11" db="EMBL/GenBank/DDBJ databases">
        <authorList>
            <person name="Kaparullina E.N."/>
            <person name="Delegan Y.A."/>
            <person name="Doronina N.V."/>
        </authorList>
    </citation>
    <scope>NUCLEOTIDE SEQUENCE [LARGE SCALE GENOMIC DNA]</scope>
    <source>
        <strain evidence="4 5">7sh_L</strain>
    </source>
</reference>
<dbReference type="PANTHER" id="PTHR10655:SF17">
    <property type="entry name" value="LYSOPHOSPHOLIPASE-LIKE PROTEIN 1"/>
    <property type="match status" value="1"/>
</dbReference>
<dbReference type="RefSeq" id="WP_400883766.1">
    <property type="nucleotide sequence ID" value="NZ_JBIWXY010000003.1"/>
</dbReference>
<sequence length="222" mass="24199">MSLLDFIEIASDDTIHNSVIWLHGLGADGNDFAPVVRELALPHTRFILPHAPAMAVTVNNGYVMPAWYDIYSFQPGAIQDGKGIRATQQKIEALIAHEIARGIPAERIMLAGFSQGGVIALHTALRHDAPLAGVLALSTYLGLADTLATEKHPANQATPIFMAHGTQDNVIPLARYQASAQALQGEGYALELHEYPMPHSVCMEEIDDIRRFMQRQLGLSLT</sequence>
<dbReference type="PANTHER" id="PTHR10655">
    <property type="entry name" value="LYSOPHOSPHOLIPASE-RELATED"/>
    <property type="match status" value="1"/>
</dbReference>
<gene>
    <name evidence="4" type="ORF">ACIKP9_13125</name>
</gene>
<dbReference type="InterPro" id="IPR050565">
    <property type="entry name" value="LYPA1-2/EST-like"/>
</dbReference>
<name>A0ABW8GP89_9PROT</name>
<keyword evidence="5" id="KW-1185">Reference proteome</keyword>
<dbReference type="InterPro" id="IPR003140">
    <property type="entry name" value="PLipase/COase/thioEstase"/>
</dbReference>
<dbReference type="GO" id="GO:0016787">
    <property type="term" value="F:hydrolase activity"/>
    <property type="evidence" value="ECO:0007669"/>
    <property type="project" value="UniProtKB-KW"/>
</dbReference>
<comment type="similarity">
    <text evidence="1">Belongs to the AB hydrolase superfamily. AB hydrolase 2 family.</text>
</comment>
<dbReference type="SUPFAM" id="SSF53474">
    <property type="entry name" value="alpha/beta-Hydrolases"/>
    <property type="match status" value="1"/>
</dbReference>
<evidence type="ECO:0000313" key="4">
    <source>
        <dbReference type="EMBL" id="MFJ5447178.1"/>
    </source>
</evidence>
<accession>A0ABW8GP89</accession>
<proteinExistence type="inferred from homology"/>